<dbReference type="InterPro" id="IPR002156">
    <property type="entry name" value="RNaseH_domain"/>
</dbReference>
<dbReference type="GO" id="GO:0004523">
    <property type="term" value="F:RNA-DNA hybrid ribonuclease activity"/>
    <property type="evidence" value="ECO:0007669"/>
    <property type="project" value="InterPro"/>
</dbReference>
<reference evidence="3" key="2">
    <citation type="submission" date="2019-10" db="EMBL/GenBank/DDBJ databases">
        <title>A de novo genome assembly of a pear dwarfing rootstock.</title>
        <authorList>
            <person name="Wang F."/>
            <person name="Wang J."/>
            <person name="Li S."/>
            <person name="Zhang Y."/>
            <person name="Fang M."/>
            <person name="Ma L."/>
            <person name="Zhao Y."/>
            <person name="Jiang S."/>
        </authorList>
    </citation>
    <scope>NUCLEOTIDE SEQUENCE [LARGE SCALE GENOMIC DNA]</scope>
</reference>
<dbReference type="EMBL" id="SMOL01000768">
    <property type="protein sequence ID" value="KAB2597616.1"/>
    <property type="molecule type" value="Genomic_DNA"/>
</dbReference>
<evidence type="ECO:0000259" key="1">
    <source>
        <dbReference type="Pfam" id="PF13456"/>
    </source>
</evidence>
<dbReference type="AlphaFoldDB" id="A0A5N5F3P3"/>
<dbReference type="InterPro" id="IPR012337">
    <property type="entry name" value="RNaseH-like_sf"/>
</dbReference>
<dbReference type="InterPro" id="IPR044730">
    <property type="entry name" value="RNase_H-like_dom_plant"/>
</dbReference>
<dbReference type="GO" id="GO:0003676">
    <property type="term" value="F:nucleic acid binding"/>
    <property type="evidence" value="ECO:0007669"/>
    <property type="project" value="InterPro"/>
</dbReference>
<sequence length="191" mass="21279">MDQLICHQSHQCNLPFLKSLSQDGSYCRAQALASAWTKPPLGFLKVNVDGAWSESLKSGEVGVVVRHEHGNFVAASTKTFEHVSSPLLIEAFAVREGLLLAVQWGLHNIIIKSDSFQIVFALQKGPLNSSLIGHIVEDSYAMIYVITRASIIHTRHQHNEAVHCLARFALTNPCEYLSKSLPTFSWMFYSL</sequence>
<reference evidence="2 3" key="1">
    <citation type="submission" date="2019-09" db="EMBL/GenBank/DDBJ databases">
        <authorList>
            <person name="Ou C."/>
        </authorList>
    </citation>
    <scope>NUCLEOTIDE SEQUENCE [LARGE SCALE GENOMIC DNA]</scope>
    <source>
        <strain evidence="2">S2</strain>
        <tissue evidence="2">Leaf</tissue>
    </source>
</reference>
<name>A0A5N5F3P3_9ROSA</name>
<dbReference type="Proteomes" id="UP000327157">
    <property type="component" value="Chromosome 1"/>
</dbReference>
<gene>
    <name evidence="2" type="ORF">D8674_000536</name>
</gene>
<dbReference type="OrthoDB" id="1906820at2759"/>
<evidence type="ECO:0000313" key="3">
    <source>
        <dbReference type="Proteomes" id="UP000327157"/>
    </source>
</evidence>
<accession>A0A5N5F3P3</accession>
<dbReference type="Gene3D" id="3.30.420.10">
    <property type="entry name" value="Ribonuclease H-like superfamily/Ribonuclease H"/>
    <property type="match status" value="1"/>
</dbReference>
<dbReference type="CDD" id="cd06222">
    <property type="entry name" value="RNase_H_like"/>
    <property type="match status" value="1"/>
</dbReference>
<protein>
    <recommendedName>
        <fullName evidence="1">RNase H type-1 domain-containing protein</fullName>
    </recommendedName>
</protein>
<comment type="caution">
    <text evidence="2">The sequence shown here is derived from an EMBL/GenBank/DDBJ whole genome shotgun (WGS) entry which is preliminary data.</text>
</comment>
<proteinExistence type="predicted"/>
<dbReference type="InterPro" id="IPR036397">
    <property type="entry name" value="RNaseH_sf"/>
</dbReference>
<feature type="domain" description="RNase H type-1" evidence="1">
    <location>
        <begin position="47"/>
        <end position="169"/>
    </location>
</feature>
<reference evidence="2 3" key="3">
    <citation type="submission" date="2019-11" db="EMBL/GenBank/DDBJ databases">
        <title>A de novo genome assembly of a pear dwarfing rootstock.</title>
        <authorList>
            <person name="Wang F."/>
            <person name="Wang J."/>
            <person name="Li S."/>
            <person name="Zhang Y."/>
            <person name="Fang M."/>
            <person name="Ma L."/>
            <person name="Zhao Y."/>
            <person name="Jiang S."/>
        </authorList>
    </citation>
    <scope>NUCLEOTIDE SEQUENCE [LARGE SCALE GENOMIC DNA]</scope>
    <source>
        <strain evidence="2">S2</strain>
        <tissue evidence="2">Leaf</tissue>
    </source>
</reference>
<organism evidence="2 3">
    <name type="scientific">Pyrus ussuriensis x Pyrus communis</name>
    <dbReference type="NCBI Taxonomy" id="2448454"/>
    <lineage>
        <taxon>Eukaryota</taxon>
        <taxon>Viridiplantae</taxon>
        <taxon>Streptophyta</taxon>
        <taxon>Embryophyta</taxon>
        <taxon>Tracheophyta</taxon>
        <taxon>Spermatophyta</taxon>
        <taxon>Magnoliopsida</taxon>
        <taxon>eudicotyledons</taxon>
        <taxon>Gunneridae</taxon>
        <taxon>Pentapetalae</taxon>
        <taxon>rosids</taxon>
        <taxon>fabids</taxon>
        <taxon>Rosales</taxon>
        <taxon>Rosaceae</taxon>
        <taxon>Amygdaloideae</taxon>
        <taxon>Maleae</taxon>
        <taxon>Pyrus</taxon>
    </lineage>
</organism>
<keyword evidence="3" id="KW-1185">Reference proteome</keyword>
<dbReference type="Pfam" id="PF13456">
    <property type="entry name" value="RVT_3"/>
    <property type="match status" value="1"/>
</dbReference>
<dbReference type="PANTHER" id="PTHR47074">
    <property type="entry name" value="BNAC02G40300D PROTEIN"/>
    <property type="match status" value="1"/>
</dbReference>
<evidence type="ECO:0000313" key="2">
    <source>
        <dbReference type="EMBL" id="KAB2597616.1"/>
    </source>
</evidence>
<dbReference type="SUPFAM" id="SSF53098">
    <property type="entry name" value="Ribonuclease H-like"/>
    <property type="match status" value="1"/>
</dbReference>
<dbReference type="PANTHER" id="PTHR47074:SF79">
    <property type="entry name" value="PUTATIVE-RELATED"/>
    <property type="match status" value="1"/>
</dbReference>
<dbReference type="InterPro" id="IPR052929">
    <property type="entry name" value="RNase_H-like_EbsB-rel"/>
</dbReference>